<protein>
    <submittedName>
        <fullName evidence="1">Mlr1400 protein</fullName>
    </submittedName>
</protein>
<dbReference type="EMBL" id="BA000012">
    <property type="protein sequence ID" value="BAB48784.1"/>
    <property type="molecule type" value="Genomic_DNA"/>
</dbReference>
<proteinExistence type="predicted"/>
<reference evidence="1 2" key="1">
    <citation type="journal article" date="2000" name="DNA Res.">
        <title>Complete genome structure of the nitrogen-fixing symbiotic bacterium Mesorhizobium loti.</title>
        <authorList>
            <person name="Kaneko T."/>
            <person name="Nakamura Y."/>
            <person name="Sato S."/>
            <person name="Asamizu E."/>
            <person name="Kato T."/>
            <person name="Sasamoto S."/>
            <person name="Watanabe A."/>
            <person name="Idesawa K."/>
            <person name="Ishikawa A."/>
            <person name="Kawashima K."/>
            <person name="Kimura T."/>
            <person name="Kishida Y."/>
            <person name="Kiyokawa C."/>
            <person name="Kohara M."/>
            <person name="Matsumoto M."/>
            <person name="Matsuno A."/>
            <person name="Mochizuki Y."/>
            <person name="Nakayama S."/>
            <person name="Nakazaki N."/>
            <person name="Shimpo S."/>
            <person name="Sugimoto M."/>
            <person name="Takeuchi C."/>
            <person name="Yamada M."/>
            <person name="Tabata S."/>
        </authorList>
    </citation>
    <scope>NUCLEOTIDE SEQUENCE [LARGE SCALE GENOMIC DNA]</scope>
    <source>
        <strain evidence="2">LMG 29417 / CECT 9101 / MAFF 303099</strain>
    </source>
</reference>
<sequence>MAAPDQTVVAVRELRQQHHRAVEQRRLDRYLALPVLGDRLRIFPGERMWAGIKPDVDCIDRQDDIAWQVETHAYQVPILPIEAKSCLSSHVQRDRHRAMVRRFRPIPAGARKALDFLAGRKDRAPGLAIADDVGNGSGVLRRQPLGQQDIVELAEMPLFGSARVIERPAVHFRPTLDDVLAEAAGRQHVDAGLRLVDHLETVAVDIIAGDLHALAVIIHVATDRPSLVGGMIRRTACASAMRTGIVASRPSSPLRGEPIDLKCTR</sequence>
<dbReference type="Proteomes" id="UP000000552">
    <property type="component" value="Chromosome"/>
</dbReference>
<evidence type="ECO:0000313" key="1">
    <source>
        <dbReference type="EMBL" id="BAB48784.1"/>
    </source>
</evidence>
<dbReference type="AlphaFoldDB" id="Q98KN0"/>
<gene>
    <name evidence="1" type="ordered locus">mlr1400</name>
</gene>
<dbReference type="HOGENOM" id="CLU_1049198_0_0_5"/>
<name>Q98KN0_RHILO</name>
<accession>Q98KN0</accession>
<evidence type="ECO:0000313" key="2">
    <source>
        <dbReference type="Proteomes" id="UP000000552"/>
    </source>
</evidence>
<organism evidence="1 2">
    <name type="scientific">Mesorhizobium japonicum (strain LMG 29417 / CECT 9101 / MAFF 303099)</name>
    <name type="common">Mesorhizobium loti (strain MAFF 303099)</name>
    <dbReference type="NCBI Taxonomy" id="266835"/>
    <lineage>
        <taxon>Bacteria</taxon>
        <taxon>Pseudomonadati</taxon>
        <taxon>Pseudomonadota</taxon>
        <taxon>Alphaproteobacteria</taxon>
        <taxon>Hyphomicrobiales</taxon>
        <taxon>Phyllobacteriaceae</taxon>
        <taxon>Mesorhizobium</taxon>
    </lineage>
</organism>
<dbReference type="KEGG" id="mlo:mlr1400"/>